<keyword evidence="3" id="KW-1185">Reference proteome</keyword>
<evidence type="ECO:0000313" key="3">
    <source>
        <dbReference type="Proteomes" id="UP000637757"/>
    </source>
</evidence>
<organism evidence="2 3">
    <name type="scientific">Enterococcus lacertideformus</name>
    <dbReference type="NCBI Taxonomy" id="2771493"/>
    <lineage>
        <taxon>Bacteria</taxon>
        <taxon>Bacillati</taxon>
        <taxon>Bacillota</taxon>
        <taxon>Bacilli</taxon>
        <taxon>Lactobacillales</taxon>
        <taxon>Enterococcaceae</taxon>
        <taxon>Enterococcus</taxon>
    </lineage>
</organism>
<protein>
    <submittedName>
        <fullName evidence="2">Helix-turn-helix domain-containing protein</fullName>
    </submittedName>
</protein>
<dbReference type="Pfam" id="PF05043">
    <property type="entry name" value="Mga"/>
    <property type="match status" value="1"/>
</dbReference>
<evidence type="ECO:0000313" key="2">
    <source>
        <dbReference type="EMBL" id="MBF8807076.1"/>
    </source>
</evidence>
<reference evidence="2" key="1">
    <citation type="submission" date="2020-09" db="EMBL/GenBank/DDBJ databases">
        <title>Genomic insights into the novelty and pathogenicity of a unique biofilm-forming Enterococcus sp. bacteria (Enterococcus lacertideformus) identified in reptiles.</title>
        <authorList>
            <person name="Agius J.E."/>
            <person name="Phalen D.N."/>
            <person name="Rose K."/>
            <person name="Eden J.-S."/>
        </authorList>
    </citation>
    <scope>NUCLEOTIDE SEQUENCE</scope>
    <source>
        <strain evidence="2">PHRS 0518</strain>
    </source>
</reference>
<dbReference type="AlphaFoldDB" id="A0A931FBQ6"/>
<comment type="caution">
    <text evidence="2">The sequence shown here is derived from an EMBL/GenBank/DDBJ whole genome shotgun (WGS) entry which is preliminary data.</text>
</comment>
<dbReference type="Gene3D" id="1.10.10.10">
    <property type="entry name" value="Winged helix-like DNA-binding domain superfamily/Winged helix DNA-binding domain"/>
    <property type="match status" value="1"/>
</dbReference>
<proteinExistence type="predicted"/>
<dbReference type="Proteomes" id="UP000637757">
    <property type="component" value="Unassembled WGS sequence"/>
</dbReference>
<gene>
    <name evidence="2" type="ORF">IC227_00030</name>
</gene>
<feature type="domain" description="Mga helix-turn-helix" evidence="1">
    <location>
        <begin position="2"/>
        <end position="68"/>
    </location>
</feature>
<evidence type="ECO:0000259" key="1">
    <source>
        <dbReference type="Pfam" id="PF05043"/>
    </source>
</evidence>
<accession>A0A931FBQ6</accession>
<dbReference type="InterPro" id="IPR007737">
    <property type="entry name" value="Mga_HTH"/>
</dbReference>
<name>A0A931FBQ6_9ENTE</name>
<sequence>MSIEYHFLELIVLNTYTSYLELSEQLFISESTLRRMVNRINLALKPYHLRIRGLVRLTGEQQLIEKLMINLLLEKYISLEDAFTTEICQKSRQLFSKYIIENQLQERINKLGHRKHKQLLFFIATKLYQLEKEKQWDEKEHKKNLPVAINEKKNRSSYNSLKNHDMKLVESIFEQPFVHSILKLKKNKHLGDHHHRLIEMIDMLMDYLENSYQIACEERQALLDKIMNEDDYMEPFSFILYDKQHQFLKQIKNAEFIRNLVALMLVYWPQLLKKIEKKQQIRALIVMNSEEYASYVIEKLELYLGDRYRFVLNSTPQAVTEQFNIPIFGISIYPKSREIKNLMFFHQQIRSKSLNKISGKKTIKR</sequence>
<dbReference type="InterPro" id="IPR036388">
    <property type="entry name" value="WH-like_DNA-bd_sf"/>
</dbReference>
<dbReference type="EMBL" id="JADAKE010000001">
    <property type="protein sequence ID" value="MBF8807076.1"/>
    <property type="molecule type" value="Genomic_DNA"/>
</dbReference>